<proteinExistence type="predicted"/>
<dbReference type="AlphaFoldDB" id="A0A0L6ZDD7"/>
<sequence>MSKGKRVVYGPNQRGYFEKMPSKIKSYSKVDYTFLPTPENDPIVSNNISNMEFDYTYNGGEDIWGEDYLDE</sequence>
<keyword evidence="2" id="KW-1185">Reference proteome</keyword>
<protein>
    <submittedName>
        <fullName evidence="1">Uncharacterized protein</fullName>
    </submittedName>
</protein>
<evidence type="ECO:0000313" key="2">
    <source>
        <dbReference type="Proteomes" id="UP000037043"/>
    </source>
</evidence>
<comment type="caution">
    <text evidence="1">The sequence shown here is derived from an EMBL/GenBank/DDBJ whole genome shotgun (WGS) entry which is preliminary data.</text>
</comment>
<dbReference type="RefSeq" id="WP_052220521.1">
    <property type="nucleotide sequence ID" value="NZ_LHUR01000012.1"/>
</dbReference>
<dbReference type="STRING" id="36844.SAMN04488501_10357"/>
<dbReference type="EMBL" id="LHUR01000012">
    <property type="protein sequence ID" value="KOA20798.1"/>
    <property type="molecule type" value="Genomic_DNA"/>
</dbReference>
<gene>
    <name evidence="1" type="ORF">CLHOM_09410</name>
</gene>
<dbReference type="Proteomes" id="UP000037043">
    <property type="component" value="Unassembled WGS sequence"/>
</dbReference>
<organism evidence="1 2">
    <name type="scientific">Clostridium homopropionicum DSM 5847</name>
    <dbReference type="NCBI Taxonomy" id="1121318"/>
    <lineage>
        <taxon>Bacteria</taxon>
        <taxon>Bacillati</taxon>
        <taxon>Bacillota</taxon>
        <taxon>Clostridia</taxon>
        <taxon>Eubacteriales</taxon>
        <taxon>Clostridiaceae</taxon>
        <taxon>Clostridium</taxon>
    </lineage>
</organism>
<accession>A0A0L6ZDD7</accession>
<reference evidence="2" key="1">
    <citation type="submission" date="2015-08" db="EMBL/GenBank/DDBJ databases">
        <title>Genome sequence of the strict anaerobe Clostridium homopropionicum LuHBu1 (DSM 5847T).</title>
        <authorList>
            <person name="Poehlein A."/>
            <person name="Beck M."/>
            <person name="Schiel-Bengelsdorf B."/>
            <person name="Bengelsdorf F.R."/>
            <person name="Daniel R."/>
            <person name="Duerre P."/>
        </authorList>
    </citation>
    <scope>NUCLEOTIDE SEQUENCE [LARGE SCALE GENOMIC DNA]</scope>
    <source>
        <strain evidence="2">DSM 5847</strain>
    </source>
</reference>
<dbReference type="PATRIC" id="fig|1121318.3.peg.945"/>
<name>A0A0L6ZDD7_9CLOT</name>
<evidence type="ECO:0000313" key="1">
    <source>
        <dbReference type="EMBL" id="KOA20798.1"/>
    </source>
</evidence>